<dbReference type="GO" id="GO:0003677">
    <property type="term" value="F:DNA binding"/>
    <property type="evidence" value="ECO:0007669"/>
    <property type="project" value="UniProtKB-KW"/>
</dbReference>
<proteinExistence type="predicted"/>
<dbReference type="AlphaFoldDB" id="A0A1H3QUY6"/>
<dbReference type="InterPro" id="IPR050313">
    <property type="entry name" value="Carb_Metab_HTH_regulators"/>
</dbReference>
<evidence type="ECO:0000256" key="4">
    <source>
        <dbReference type="ARBA" id="ARBA00023125"/>
    </source>
</evidence>
<keyword evidence="3" id="KW-0805">Transcription regulation</keyword>
<dbReference type="GO" id="GO:0003700">
    <property type="term" value="F:DNA-binding transcription factor activity"/>
    <property type="evidence" value="ECO:0007669"/>
    <property type="project" value="InterPro"/>
</dbReference>
<dbReference type="SUPFAM" id="SSF46785">
    <property type="entry name" value="Winged helix' DNA-binding domain"/>
    <property type="match status" value="1"/>
</dbReference>
<dbReference type="PROSITE" id="PS51000">
    <property type="entry name" value="HTH_DEOR_2"/>
    <property type="match status" value="1"/>
</dbReference>
<dbReference type="PANTHER" id="PTHR30363:SF4">
    <property type="entry name" value="GLYCEROL-3-PHOSPHATE REGULON REPRESSOR"/>
    <property type="match status" value="1"/>
</dbReference>
<dbReference type="InterPro" id="IPR018356">
    <property type="entry name" value="Tscrpt_reg_HTH_DeoR_CS"/>
</dbReference>
<evidence type="ECO:0000256" key="3">
    <source>
        <dbReference type="ARBA" id="ARBA00023015"/>
    </source>
</evidence>
<dbReference type="SUPFAM" id="SSF100950">
    <property type="entry name" value="NagB/RpiA/CoA transferase-like"/>
    <property type="match status" value="1"/>
</dbReference>
<comment type="function">
    <text evidence="6">Repressor of the lactose catabolism operon. Galactose-6-phosphate is the inducer.</text>
</comment>
<feature type="domain" description="HTH deoR-type" evidence="8">
    <location>
        <begin position="26"/>
        <end position="81"/>
    </location>
</feature>
<dbReference type="STRING" id="381665.SAMN05216554_2743"/>
<dbReference type="InterPro" id="IPR001034">
    <property type="entry name" value="DeoR_HTH"/>
</dbReference>
<dbReference type="PROSITE" id="PS00894">
    <property type="entry name" value="HTH_DEOR_1"/>
    <property type="match status" value="1"/>
</dbReference>
<evidence type="ECO:0000256" key="6">
    <source>
        <dbReference type="ARBA" id="ARBA00024937"/>
    </source>
</evidence>
<keyword evidence="10" id="KW-1185">Reference proteome</keyword>
<dbReference type="RefSeq" id="WP_092554570.1">
    <property type="nucleotide sequence ID" value="NZ_FNPZ01000002.1"/>
</dbReference>
<dbReference type="InterPro" id="IPR037171">
    <property type="entry name" value="NagB/RpiA_transferase-like"/>
</dbReference>
<accession>A0A1H3QUY6</accession>
<dbReference type="EMBL" id="FNPZ01000002">
    <property type="protein sequence ID" value="SDZ16891.1"/>
    <property type="molecule type" value="Genomic_DNA"/>
</dbReference>
<keyword evidence="4" id="KW-0238">DNA-binding</keyword>
<protein>
    <recommendedName>
        <fullName evidence="1">Lactose phosphotransferase system repressor</fullName>
    </recommendedName>
</protein>
<dbReference type="PANTHER" id="PTHR30363">
    <property type="entry name" value="HTH-TYPE TRANSCRIPTIONAL REGULATOR SRLR-RELATED"/>
    <property type="match status" value="1"/>
</dbReference>
<evidence type="ECO:0000313" key="9">
    <source>
        <dbReference type="EMBL" id="SDZ16891.1"/>
    </source>
</evidence>
<keyword evidence="2" id="KW-0678">Repressor</keyword>
<dbReference type="Pfam" id="PF08220">
    <property type="entry name" value="HTH_DeoR"/>
    <property type="match status" value="1"/>
</dbReference>
<feature type="region of interest" description="Disordered" evidence="7">
    <location>
        <begin position="1"/>
        <end position="25"/>
    </location>
</feature>
<evidence type="ECO:0000256" key="5">
    <source>
        <dbReference type="ARBA" id="ARBA00023163"/>
    </source>
</evidence>
<dbReference type="InterPro" id="IPR036388">
    <property type="entry name" value="WH-like_DNA-bd_sf"/>
</dbReference>
<name>A0A1H3QUY6_9MICO</name>
<dbReference type="SMART" id="SM00420">
    <property type="entry name" value="HTH_DEOR"/>
    <property type="match status" value="1"/>
</dbReference>
<dbReference type="Proteomes" id="UP000198891">
    <property type="component" value="Unassembled WGS sequence"/>
</dbReference>
<dbReference type="SMART" id="SM01134">
    <property type="entry name" value="DeoRC"/>
    <property type="match status" value="1"/>
</dbReference>
<dbReference type="PRINTS" id="PR00037">
    <property type="entry name" value="HTHLACR"/>
</dbReference>
<keyword evidence="5" id="KW-0804">Transcription</keyword>
<dbReference type="Pfam" id="PF00455">
    <property type="entry name" value="DeoRC"/>
    <property type="match status" value="1"/>
</dbReference>
<dbReference type="OrthoDB" id="7688673at2"/>
<gene>
    <name evidence="9" type="ORF">SAMN05216554_2743</name>
</gene>
<reference evidence="9 10" key="1">
    <citation type="submission" date="2016-10" db="EMBL/GenBank/DDBJ databases">
        <authorList>
            <person name="de Groot N.N."/>
        </authorList>
    </citation>
    <scope>NUCLEOTIDE SEQUENCE [LARGE SCALE GENOMIC DNA]</scope>
    <source>
        <strain evidence="9 10">CGMCC 4.3491</strain>
    </source>
</reference>
<dbReference type="Gene3D" id="1.10.10.10">
    <property type="entry name" value="Winged helix-like DNA-binding domain superfamily/Winged helix DNA-binding domain"/>
    <property type="match status" value="1"/>
</dbReference>
<evidence type="ECO:0000256" key="7">
    <source>
        <dbReference type="SAM" id="MobiDB-lite"/>
    </source>
</evidence>
<dbReference type="InterPro" id="IPR036390">
    <property type="entry name" value="WH_DNA-bd_sf"/>
</dbReference>
<evidence type="ECO:0000256" key="2">
    <source>
        <dbReference type="ARBA" id="ARBA00022491"/>
    </source>
</evidence>
<evidence type="ECO:0000313" key="10">
    <source>
        <dbReference type="Proteomes" id="UP000198891"/>
    </source>
</evidence>
<evidence type="ECO:0000259" key="8">
    <source>
        <dbReference type="PROSITE" id="PS51000"/>
    </source>
</evidence>
<dbReference type="InterPro" id="IPR014036">
    <property type="entry name" value="DeoR-like_C"/>
</dbReference>
<evidence type="ECO:0000256" key="1">
    <source>
        <dbReference type="ARBA" id="ARBA00021390"/>
    </source>
</evidence>
<sequence length="308" mass="30301">MTSATPTSLGTGQKTSGPTPGASSAVRSRRAGILASLADAGRVEVGELARTLGVAEETVRRDLRSLEAAGLLVRAHGGAIPPGADGAVVAAAPDASDAAESIRALALAVLELLPDHAGVYLDGGPVGEALAAMLPPGRGIRIVTASVPVALAAAAVHEPSEIHLLGGAVGADGGATGVWARDLAATLSLDLAVIEPTGLGANGRVLAVDPDRAAVTESVAAVAGRVLLIGGSHGLSAAGLAGSIPLAAVDEALLDPASATRDLLQRLAEDGVAVRVVEGGTVVRVERGDDVRDVAETMDAHPTEGVPA</sequence>
<organism evidence="9 10">
    <name type="scientific">Herbiconiux ginsengi</name>
    <dbReference type="NCBI Taxonomy" id="381665"/>
    <lineage>
        <taxon>Bacteria</taxon>
        <taxon>Bacillati</taxon>
        <taxon>Actinomycetota</taxon>
        <taxon>Actinomycetes</taxon>
        <taxon>Micrococcales</taxon>
        <taxon>Microbacteriaceae</taxon>
        <taxon>Herbiconiux</taxon>
    </lineage>
</organism>